<feature type="short sequence motif" description="DGA/G" evidence="3">
    <location>
        <begin position="579"/>
        <end position="581"/>
    </location>
</feature>
<evidence type="ECO:0000256" key="1">
    <source>
        <dbReference type="ARBA" id="ARBA00010240"/>
    </source>
</evidence>
<evidence type="ECO:0000256" key="3">
    <source>
        <dbReference type="PROSITE-ProRule" id="PRU01161"/>
    </source>
</evidence>
<keyword evidence="3" id="KW-0378">Hydrolase</keyword>
<feature type="region of interest" description="Disordered" evidence="4">
    <location>
        <begin position="207"/>
        <end position="372"/>
    </location>
</feature>
<dbReference type="PANTHER" id="PTHR32176:SF92">
    <property type="entry name" value="XYLOSE ISOMERASE"/>
    <property type="match status" value="1"/>
</dbReference>
<evidence type="ECO:0000256" key="2">
    <source>
        <dbReference type="ARBA" id="ARBA00023098"/>
    </source>
</evidence>
<evidence type="ECO:0000259" key="5">
    <source>
        <dbReference type="PROSITE" id="PS51635"/>
    </source>
</evidence>
<feature type="short sequence motif" description="GXGXXG" evidence="3">
    <location>
        <begin position="384"/>
        <end position="389"/>
    </location>
</feature>
<feature type="short sequence motif" description="GXSXG" evidence="3">
    <location>
        <begin position="416"/>
        <end position="420"/>
    </location>
</feature>
<dbReference type="Pfam" id="PF01734">
    <property type="entry name" value="Patatin"/>
    <property type="match status" value="1"/>
</dbReference>
<proteinExistence type="inferred from homology"/>
<dbReference type="GO" id="GO:0004620">
    <property type="term" value="F:phospholipase activity"/>
    <property type="evidence" value="ECO:0007669"/>
    <property type="project" value="TreeGrafter"/>
</dbReference>
<feature type="compositionally biased region" description="Polar residues" evidence="4">
    <location>
        <begin position="207"/>
        <end position="220"/>
    </location>
</feature>
<dbReference type="SUPFAM" id="SSF49899">
    <property type="entry name" value="Concanavalin A-like lectins/glucanases"/>
    <property type="match status" value="1"/>
</dbReference>
<feature type="compositionally biased region" description="Low complexity" evidence="4">
    <location>
        <begin position="234"/>
        <end position="259"/>
    </location>
</feature>
<name>A0A2P1CZA4_9NOSO</name>
<feature type="compositionally biased region" description="Basic and acidic residues" evidence="4">
    <location>
        <begin position="335"/>
        <end position="348"/>
    </location>
</feature>
<dbReference type="Gene3D" id="2.60.120.200">
    <property type="match status" value="1"/>
</dbReference>
<dbReference type="Gene3D" id="3.40.1090.10">
    <property type="entry name" value="Cytosolic phospholipase A2 catalytic domain"/>
    <property type="match status" value="1"/>
</dbReference>
<dbReference type="InterPro" id="IPR002641">
    <property type="entry name" value="PNPLA_dom"/>
</dbReference>
<feature type="compositionally biased region" description="Low complexity" evidence="4">
    <location>
        <begin position="291"/>
        <end position="307"/>
    </location>
</feature>
<dbReference type="Pfam" id="PF13385">
    <property type="entry name" value="Laminin_G_3"/>
    <property type="match status" value="1"/>
</dbReference>
<reference evidence="6" key="2">
    <citation type="submission" date="2018-04" db="EMBL/GenBank/DDBJ databases">
        <authorList>
            <person name="Go L.Y."/>
            <person name="Mitchell J.A."/>
        </authorList>
    </citation>
    <scope>NUCLEOTIDE SEQUENCE</scope>
    <source>
        <strain evidence="6">N135.9.1</strain>
    </source>
</reference>
<feature type="active site" description="Proton acceptor" evidence="3">
    <location>
        <position position="579"/>
    </location>
</feature>
<protein>
    <submittedName>
        <fullName evidence="6">Patatin</fullName>
    </submittedName>
</protein>
<keyword evidence="2 3" id="KW-0443">Lipid metabolism</keyword>
<dbReference type="PANTHER" id="PTHR32176">
    <property type="entry name" value="XYLOSE ISOMERASE"/>
    <property type="match status" value="1"/>
</dbReference>
<dbReference type="GO" id="GO:0016042">
    <property type="term" value="P:lipid catabolic process"/>
    <property type="evidence" value="ECO:0007669"/>
    <property type="project" value="UniProtKB-UniRule"/>
</dbReference>
<organism evidence="6">
    <name type="scientific">Nostoc sp. N135.9.1</name>
    <dbReference type="NCBI Taxonomy" id="2078587"/>
    <lineage>
        <taxon>Bacteria</taxon>
        <taxon>Bacillati</taxon>
        <taxon>Cyanobacteriota</taxon>
        <taxon>Cyanophyceae</taxon>
        <taxon>Nostocales</taxon>
        <taxon>Nostocaceae</taxon>
        <taxon>Nostoc</taxon>
    </lineage>
</organism>
<dbReference type="SUPFAM" id="SSF52151">
    <property type="entry name" value="FabD/lysophospholipase-like"/>
    <property type="match status" value="1"/>
</dbReference>
<feature type="active site" description="Nucleophile" evidence="3">
    <location>
        <position position="418"/>
    </location>
</feature>
<evidence type="ECO:0000256" key="4">
    <source>
        <dbReference type="SAM" id="MobiDB-lite"/>
    </source>
</evidence>
<dbReference type="AlphaFoldDB" id="A0A2P1CZA4"/>
<dbReference type="InterPro" id="IPR013320">
    <property type="entry name" value="ConA-like_dom_sf"/>
</dbReference>
<dbReference type="InterPro" id="IPR016035">
    <property type="entry name" value="Acyl_Trfase/lysoPLipase"/>
</dbReference>
<dbReference type="GO" id="GO:0047372">
    <property type="term" value="F:monoacylglycerol lipase activity"/>
    <property type="evidence" value="ECO:0007669"/>
    <property type="project" value="TreeGrafter"/>
</dbReference>
<feature type="domain" description="PNPLA" evidence="5">
    <location>
        <begin position="380"/>
        <end position="592"/>
    </location>
</feature>
<evidence type="ECO:0000313" key="6">
    <source>
        <dbReference type="EMBL" id="AVK43375.1"/>
    </source>
</evidence>
<dbReference type="EMBL" id="MF741693">
    <property type="protein sequence ID" value="AVK43375.1"/>
    <property type="molecule type" value="Genomic_DNA"/>
</dbReference>
<dbReference type="PROSITE" id="PS51635">
    <property type="entry name" value="PNPLA"/>
    <property type="match status" value="1"/>
</dbReference>
<sequence length="722" mass="79975">MTDNVYSQSVITFDGKDDYIDFGKNDLSGVFAQGSTAFTISGWVNPQKLTERATTYGTHNVFFARSSDRYSDNFEFGISELGNLDVYIDEKIDNVLKTFGNGELTIGQWHFFAIVFNKGQLTIYLDESEYFGYCTGDALNKATSSLTLGATLHNQIYFTGQLANISVWNYPCPPVEIQSHRYQPLVGNEAGLVAYWKLNEGQGTTVKDQTANAHNGTLRGNPSWDLAEIPLGTTQSSNSETASSSEVESQSIEVPSIEETANPVSIEVPSIEETANPVSIEVPSIEETANPESIEVPPVEVSTVSPTEEGKAKKGTKRQSQKSPNIPTPIIPQVTDKKAEKDQSRESKVAVNTQQQPQTSTQERSQKTMNTKANPKYKILAIDGGGIRGIIPTMILAEIEKRTQKPIFSLFDLISGTSSGGILALGLTKPRLDLEATDTSPTAQYSAEDLLQIYIEYGAEIFYEPFWEKVLGQLEDIFVQPKYSSEGREEIIRQYFGDTPLENNLKEVFVTSYDIEQRIPIFFTNKLEKQQTESKKFRKLCAGFTLTDAALATSATPTYFAPYRVSSSHNTNGFYTLVDGGVVANNPANLAILEAQISRQENKQVLNIEDILLVSLGTGSLTSVYPYDEVKQWGLLQWAKPLLNIVLDGGSEVVAGELERLFESSKKGNKASYYRFQTFLKSELEAIDNAKLENVRQLQTLGNILIQEKNQEIDELCAILSE</sequence>
<reference evidence="6" key="1">
    <citation type="journal article" date="2017" name="ACS Chem. Biol.">
        <title>Simultaneous Production of Anabaenopeptins and Namalides by the Cyanobacterium Nostoc sp. CENA543.</title>
        <authorList>
            <person name="Shishido T.K."/>
            <person name="Jokela J."/>
            <person name="Fewer D.P."/>
            <person name="Wahlsten M."/>
            <person name="Fiore M.F."/>
            <person name="Sivonen K."/>
        </authorList>
    </citation>
    <scope>NUCLEOTIDE SEQUENCE</scope>
    <source>
        <strain evidence="6">N135.9.1</strain>
    </source>
</reference>
<comment type="similarity">
    <text evidence="1">Belongs to the patatin family.</text>
</comment>
<keyword evidence="3" id="KW-0442">Lipid degradation</keyword>
<feature type="compositionally biased region" description="Polar residues" evidence="4">
    <location>
        <begin position="350"/>
        <end position="372"/>
    </location>
</feature>
<accession>A0A2P1CZA4</accession>